<evidence type="ECO:0008006" key="6">
    <source>
        <dbReference type="Google" id="ProtNLM"/>
    </source>
</evidence>
<dbReference type="STRING" id="1834191.A5886_002355"/>
<dbReference type="PANTHER" id="PTHR37815:SF3">
    <property type="entry name" value="UPF0397 PROTEIN SPR0429"/>
    <property type="match status" value="1"/>
</dbReference>
<proteinExistence type="predicted"/>
<keyword evidence="2 3" id="KW-1133">Transmembrane helix</keyword>
<feature type="transmembrane region" description="Helical" evidence="3">
    <location>
        <begin position="104"/>
        <end position="125"/>
    </location>
</feature>
<dbReference type="PANTHER" id="PTHR37815">
    <property type="entry name" value="UPF0397 PROTEIN BC_2624-RELATED"/>
    <property type="match status" value="1"/>
</dbReference>
<protein>
    <recommendedName>
        <fullName evidence="6">ECF transporter S component</fullName>
    </recommendedName>
</protein>
<evidence type="ECO:0000256" key="1">
    <source>
        <dbReference type="ARBA" id="ARBA00022692"/>
    </source>
</evidence>
<dbReference type="Pfam" id="PF07155">
    <property type="entry name" value="ECF-ribofla_trS"/>
    <property type="match status" value="1"/>
</dbReference>
<dbReference type="RefSeq" id="WP_086275306.1">
    <property type="nucleotide sequence ID" value="NZ_NGKU01000001.1"/>
</dbReference>
<evidence type="ECO:0000256" key="2">
    <source>
        <dbReference type="ARBA" id="ARBA00022989"/>
    </source>
</evidence>
<feature type="transmembrane region" description="Helical" evidence="3">
    <location>
        <begin position="39"/>
        <end position="61"/>
    </location>
</feature>
<organism evidence="4 5">
    <name type="scientific">Candidatus Enterococcus testudinis</name>
    <dbReference type="NCBI Taxonomy" id="1834191"/>
    <lineage>
        <taxon>Bacteria</taxon>
        <taxon>Bacillati</taxon>
        <taxon>Bacillota</taxon>
        <taxon>Bacilli</taxon>
        <taxon>Lactobacillales</taxon>
        <taxon>Enterococcaceae</taxon>
        <taxon>Enterococcus</taxon>
    </lineage>
</organism>
<evidence type="ECO:0000313" key="4">
    <source>
        <dbReference type="EMBL" id="OTN77258.1"/>
    </source>
</evidence>
<dbReference type="GO" id="GO:0016020">
    <property type="term" value="C:membrane"/>
    <property type="evidence" value="ECO:0007669"/>
    <property type="project" value="InterPro"/>
</dbReference>
<sequence length="159" mass="16698">MKVKQITLIAMLTALTTALSLVFIIPVPQTKGFVTLCETGIYTAALLFGPAAGAFVGGLSGGLIDLLSGYPEWAVFSILIHGLQGWLVGRLAHRPILGVSLGSLIMIIGYAAATFLLFGFGAGIASIPGNLIQTIFGSVVALPLVQALRRTNKFPMNER</sequence>
<gene>
    <name evidence="4" type="ORF">A5886_002355</name>
</gene>
<keyword evidence="1 3" id="KW-0812">Transmembrane</keyword>
<keyword evidence="5" id="KW-1185">Reference proteome</keyword>
<dbReference type="EMBL" id="NGKU01000001">
    <property type="protein sequence ID" value="OTN77258.1"/>
    <property type="molecule type" value="Genomic_DNA"/>
</dbReference>
<comment type="caution">
    <text evidence="4">The sequence shown here is derived from an EMBL/GenBank/DDBJ whole genome shotgun (WGS) entry which is preliminary data.</text>
</comment>
<dbReference type="InterPro" id="IPR009825">
    <property type="entry name" value="ECF_substrate-spec-like"/>
</dbReference>
<feature type="transmembrane region" description="Helical" evidence="3">
    <location>
        <begin position="131"/>
        <end position="149"/>
    </location>
</feature>
<keyword evidence="3" id="KW-0472">Membrane</keyword>
<accession>A0A242A897</accession>
<reference evidence="4 5" key="1">
    <citation type="submission" date="2017-05" db="EMBL/GenBank/DDBJ databases">
        <title>The Genome Sequence of Enterococcus sp. 8G7_MSG3316.</title>
        <authorList>
            <consortium name="The Broad Institute Genomics Platform"/>
            <consortium name="The Broad Institute Genomic Center for Infectious Diseases"/>
            <person name="Earl A."/>
            <person name="Manson A."/>
            <person name="Schwartman J."/>
            <person name="Gilmore M."/>
            <person name="Abouelleil A."/>
            <person name="Cao P."/>
            <person name="Chapman S."/>
            <person name="Cusick C."/>
            <person name="Shea T."/>
            <person name="Young S."/>
            <person name="Neafsey D."/>
            <person name="Nusbaum C."/>
            <person name="Birren B."/>
        </authorList>
    </citation>
    <scope>NUCLEOTIDE SEQUENCE [LARGE SCALE GENOMIC DNA]</scope>
    <source>
        <strain evidence="4 5">8G7_MSG3316</strain>
    </source>
</reference>
<dbReference type="AlphaFoldDB" id="A0A242A897"/>
<feature type="transmembrane region" description="Helical" evidence="3">
    <location>
        <begin position="6"/>
        <end position="27"/>
    </location>
</feature>
<dbReference type="Gene3D" id="1.10.1760.20">
    <property type="match status" value="1"/>
</dbReference>
<dbReference type="Proteomes" id="UP000195043">
    <property type="component" value="Unassembled WGS sequence"/>
</dbReference>
<evidence type="ECO:0000313" key="5">
    <source>
        <dbReference type="Proteomes" id="UP000195043"/>
    </source>
</evidence>
<name>A0A242A897_9ENTE</name>
<dbReference type="OrthoDB" id="411368at2"/>
<evidence type="ECO:0000256" key="3">
    <source>
        <dbReference type="SAM" id="Phobius"/>
    </source>
</evidence>
<feature type="transmembrane region" description="Helical" evidence="3">
    <location>
        <begin position="73"/>
        <end position="92"/>
    </location>
</feature>